<keyword evidence="5" id="KW-1185">Reference proteome</keyword>
<dbReference type="SMART" id="SM00421">
    <property type="entry name" value="HTH_LUXR"/>
    <property type="match status" value="1"/>
</dbReference>
<dbReference type="PROSITE" id="PS50043">
    <property type="entry name" value="HTH_LUXR_2"/>
    <property type="match status" value="1"/>
</dbReference>
<dbReference type="InterPro" id="IPR000792">
    <property type="entry name" value="Tscrpt_reg_LuxR_C"/>
</dbReference>
<dbReference type="Pfam" id="PF00196">
    <property type="entry name" value="GerE"/>
    <property type="match status" value="1"/>
</dbReference>
<protein>
    <submittedName>
        <fullName evidence="4">Helix-turn-helix transcriptional regulator</fullName>
    </submittedName>
</protein>
<comment type="caution">
    <text evidence="4">The sequence shown here is derived from an EMBL/GenBank/DDBJ whole genome shotgun (WGS) entry which is preliminary data.</text>
</comment>
<dbReference type="RefSeq" id="WP_300982173.1">
    <property type="nucleotide sequence ID" value="NZ_CP129238.1"/>
</dbReference>
<organism evidence="4 5">
    <name type="scientific">Planococcus liqunii</name>
    <dbReference type="NCBI Taxonomy" id="3058394"/>
    <lineage>
        <taxon>Bacteria</taxon>
        <taxon>Bacillati</taxon>
        <taxon>Bacillota</taxon>
        <taxon>Bacilli</taxon>
        <taxon>Bacillales</taxon>
        <taxon>Caryophanaceae</taxon>
        <taxon>Planococcus</taxon>
    </lineage>
</organism>
<dbReference type="PRINTS" id="PR00038">
    <property type="entry name" value="HTHLUXR"/>
</dbReference>
<evidence type="ECO:0000256" key="2">
    <source>
        <dbReference type="ARBA" id="ARBA00023163"/>
    </source>
</evidence>
<dbReference type="InterPro" id="IPR016032">
    <property type="entry name" value="Sig_transdc_resp-reg_C-effctor"/>
</dbReference>
<evidence type="ECO:0000313" key="4">
    <source>
        <dbReference type="EMBL" id="MDN7227915.1"/>
    </source>
</evidence>
<evidence type="ECO:0000313" key="5">
    <source>
        <dbReference type="Proteomes" id="UP001172054"/>
    </source>
</evidence>
<feature type="domain" description="HTH luxR-type" evidence="3">
    <location>
        <begin position="1"/>
        <end position="64"/>
    </location>
</feature>
<sequence length="93" mass="11025">MEIKQLSNREREVAVLVAKGKKDVEIAKLLFISRRRVGELIFNIKEKWEITSRVEIGIGVYYFGWLHAQEERSMDQNSRPPFYTISHFKEVQI</sequence>
<proteinExistence type="predicted"/>
<accession>A0ABT8MSM4</accession>
<gene>
    <name evidence="4" type="ORF">QWY15_11455</name>
</gene>
<keyword evidence="1" id="KW-0805">Transcription regulation</keyword>
<reference evidence="4 5" key="1">
    <citation type="submission" date="2023-06" db="EMBL/GenBank/DDBJ databases">
        <title>Novel species in genus Planococcus.</title>
        <authorList>
            <person name="Ning S."/>
        </authorList>
    </citation>
    <scope>NUCLEOTIDE SEQUENCE [LARGE SCALE GENOMIC DNA]</scope>
    <source>
        <strain evidence="4 5">N064</strain>
    </source>
</reference>
<dbReference type="Gene3D" id="1.10.10.10">
    <property type="entry name" value="Winged helix-like DNA-binding domain superfamily/Winged helix DNA-binding domain"/>
    <property type="match status" value="1"/>
</dbReference>
<dbReference type="InterPro" id="IPR036388">
    <property type="entry name" value="WH-like_DNA-bd_sf"/>
</dbReference>
<dbReference type="Proteomes" id="UP001172054">
    <property type="component" value="Unassembled WGS sequence"/>
</dbReference>
<evidence type="ECO:0000256" key="1">
    <source>
        <dbReference type="ARBA" id="ARBA00023015"/>
    </source>
</evidence>
<keyword evidence="2" id="KW-0804">Transcription</keyword>
<name>A0ABT8MSM4_9BACL</name>
<dbReference type="EMBL" id="JAUJWW010000004">
    <property type="protein sequence ID" value="MDN7227915.1"/>
    <property type="molecule type" value="Genomic_DNA"/>
</dbReference>
<evidence type="ECO:0000259" key="3">
    <source>
        <dbReference type="PROSITE" id="PS50043"/>
    </source>
</evidence>
<dbReference type="SUPFAM" id="SSF46894">
    <property type="entry name" value="C-terminal effector domain of the bipartite response regulators"/>
    <property type="match status" value="1"/>
</dbReference>